<evidence type="ECO:0000259" key="17">
    <source>
        <dbReference type="PROSITE" id="PS51292"/>
    </source>
</evidence>
<dbReference type="AlphaFoldDB" id="A0A7C9CTD7"/>
<dbReference type="Gene3D" id="3.30.40.10">
    <property type="entry name" value="Zinc/RING finger domain, C3HC4 (zinc finger)"/>
    <property type="match status" value="1"/>
</dbReference>
<feature type="domain" description="RING-type" evidence="16">
    <location>
        <begin position="82"/>
        <end position="129"/>
    </location>
</feature>
<keyword evidence="10" id="KW-0862">Zinc</keyword>
<dbReference type="FunFam" id="3.30.40.10:FF:000288">
    <property type="entry name" value="Probable E3 ubiquitin ligase SUD1"/>
    <property type="match status" value="1"/>
</dbReference>
<keyword evidence="7" id="KW-0479">Metal-binding</keyword>
<keyword evidence="6 15" id="KW-0812">Transmembrane</keyword>
<keyword evidence="5" id="KW-0808">Transferase</keyword>
<dbReference type="InterPro" id="IPR001841">
    <property type="entry name" value="Znf_RING"/>
</dbReference>
<dbReference type="PROSITE" id="PS51292">
    <property type="entry name" value="ZF_RING_CH"/>
    <property type="match status" value="1"/>
</dbReference>
<comment type="catalytic activity">
    <reaction evidence="1">
        <text>S-ubiquitinyl-[E2 ubiquitin-conjugating enzyme]-L-cysteine + [acceptor protein]-L-lysine = [E2 ubiquitin-conjugating enzyme]-L-cysteine + N(6)-ubiquitinyl-[acceptor protein]-L-lysine.</text>
        <dbReference type="EC" id="2.3.2.27"/>
    </reaction>
</comment>
<evidence type="ECO:0000256" key="3">
    <source>
        <dbReference type="ARBA" id="ARBA00004906"/>
    </source>
</evidence>
<evidence type="ECO:0000256" key="9">
    <source>
        <dbReference type="ARBA" id="ARBA00022786"/>
    </source>
</evidence>
<evidence type="ECO:0000256" key="15">
    <source>
        <dbReference type="SAM" id="Phobius"/>
    </source>
</evidence>
<evidence type="ECO:0000256" key="14">
    <source>
        <dbReference type="SAM" id="MobiDB-lite"/>
    </source>
</evidence>
<dbReference type="InterPro" id="IPR011016">
    <property type="entry name" value="Znf_RING-CH"/>
</dbReference>
<dbReference type="CDD" id="cd16702">
    <property type="entry name" value="RING_CH-C4HC3_MARCH6"/>
    <property type="match status" value="1"/>
</dbReference>
<dbReference type="GO" id="GO:0005789">
    <property type="term" value="C:endoplasmic reticulum membrane"/>
    <property type="evidence" value="ECO:0007669"/>
    <property type="project" value="TreeGrafter"/>
</dbReference>
<keyword evidence="12 15" id="KW-0472">Membrane</keyword>
<evidence type="ECO:0000256" key="12">
    <source>
        <dbReference type="ARBA" id="ARBA00023136"/>
    </source>
</evidence>
<comment type="pathway">
    <text evidence="3">Protein modification; protein ubiquitination.</text>
</comment>
<comment type="subcellular location">
    <subcellularLocation>
        <location evidence="2">Membrane</location>
        <topology evidence="2">Multi-pass membrane protein</topology>
    </subcellularLocation>
</comment>
<feature type="transmembrane region" description="Helical" evidence="15">
    <location>
        <begin position="165"/>
        <end position="188"/>
    </location>
</feature>
<feature type="transmembrane region" description="Helical" evidence="15">
    <location>
        <begin position="903"/>
        <end position="932"/>
    </location>
</feature>
<organism evidence="18">
    <name type="scientific">Opuntia streptacantha</name>
    <name type="common">Prickly pear cactus</name>
    <name type="synonym">Opuntia cardona</name>
    <dbReference type="NCBI Taxonomy" id="393608"/>
    <lineage>
        <taxon>Eukaryota</taxon>
        <taxon>Viridiplantae</taxon>
        <taxon>Streptophyta</taxon>
        <taxon>Embryophyta</taxon>
        <taxon>Tracheophyta</taxon>
        <taxon>Spermatophyta</taxon>
        <taxon>Magnoliopsida</taxon>
        <taxon>eudicotyledons</taxon>
        <taxon>Gunneridae</taxon>
        <taxon>Pentapetalae</taxon>
        <taxon>Caryophyllales</taxon>
        <taxon>Cactineae</taxon>
        <taxon>Cactaceae</taxon>
        <taxon>Opuntioideae</taxon>
        <taxon>Opuntia</taxon>
    </lineage>
</organism>
<reference evidence="18" key="2">
    <citation type="submission" date="2020-07" db="EMBL/GenBank/DDBJ databases">
        <authorList>
            <person name="Vera ALvarez R."/>
            <person name="Arias-Moreno D.M."/>
            <person name="Jimenez-Jacinto V."/>
            <person name="Jimenez-Bremont J.F."/>
            <person name="Swaminathan K."/>
            <person name="Moose S.P."/>
            <person name="Guerrero-Gonzalez M.L."/>
            <person name="Marino-Ramirez L."/>
            <person name="Landsman D."/>
            <person name="Rodriguez-Kessler M."/>
            <person name="Delgado-Sanchez P."/>
        </authorList>
    </citation>
    <scope>NUCLEOTIDE SEQUENCE</scope>
    <source>
        <tissue evidence="18">Cladode</tissue>
    </source>
</reference>
<keyword evidence="9" id="KW-0833">Ubl conjugation pathway</keyword>
<keyword evidence="11 15" id="KW-1133">Transmembrane helix</keyword>
<dbReference type="GO" id="GO:0036503">
    <property type="term" value="P:ERAD pathway"/>
    <property type="evidence" value="ECO:0007669"/>
    <property type="project" value="TreeGrafter"/>
</dbReference>
<feature type="compositionally biased region" description="Low complexity" evidence="14">
    <location>
        <begin position="16"/>
        <end position="30"/>
    </location>
</feature>
<feature type="transmembrane region" description="Helical" evidence="15">
    <location>
        <begin position="364"/>
        <end position="388"/>
    </location>
</feature>
<feature type="transmembrane region" description="Helical" evidence="15">
    <location>
        <begin position="862"/>
        <end position="882"/>
    </location>
</feature>
<feature type="region of interest" description="Disordered" evidence="14">
    <location>
        <begin position="257"/>
        <end position="278"/>
    </location>
</feature>
<evidence type="ECO:0000259" key="16">
    <source>
        <dbReference type="PROSITE" id="PS50089"/>
    </source>
</evidence>
<evidence type="ECO:0000256" key="1">
    <source>
        <dbReference type="ARBA" id="ARBA00000900"/>
    </source>
</evidence>
<protein>
    <recommendedName>
        <fullName evidence="4">RING-type E3 ubiquitin transferase</fullName>
        <ecNumber evidence="4">2.3.2.27</ecNumber>
    </recommendedName>
</protein>
<evidence type="ECO:0000256" key="13">
    <source>
        <dbReference type="PROSITE-ProRule" id="PRU00175"/>
    </source>
</evidence>
<dbReference type="Pfam" id="PF12906">
    <property type="entry name" value="RINGv"/>
    <property type="match status" value="1"/>
</dbReference>
<dbReference type="GO" id="GO:0061630">
    <property type="term" value="F:ubiquitin protein ligase activity"/>
    <property type="evidence" value="ECO:0007669"/>
    <property type="project" value="UniProtKB-EC"/>
</dbReference>
<feature type="transmembrane region" description="Helical" evidence="15">
    <location>
        <begin position="208"/>
        <end position="231"/>
    </location>
</feature>
<evidence type="ECO:0000256" key="11">
    <source>
        <dbReference type="ARBA" id="ARBA00022989"/>
    </source>
</evidence>
<feature type="transmembrane region" description="Helical" evidence="15">
    <location>
        <begin position="1001"/>
        <end position="1019"/>
    </location>
</feature>
<feature type="domain" description="RING-CH-type" evidence="17">
    <location>
        <begin position="74"/>
        <end position="135"/>
    </location>
</feature>
<evidence type="ECO:0000256" key="6">
    <source>
        <dbReference type="ARBA" id="ARBA00022692"/>
    </source>
</evidence>
<evidence type="ECO:0000256" key="10">
    <source>
        <dbReference type="ARBA" id="ARBA00022833"/>
    </source>
</evidence>
<dbReference type="GO" id="GO:0008270">
    <property type="term" value="F:zinc ion binding"/>
    <property type="evidence" value="ECO:0007669"/>
    <property type="project" value="UniProtKB-KW"/>
</dbReference>
<evidence type="ECO:0000313" key="18">
    <source>
        <dbReference type="EMBL" id="MBA4624967.1"/>
    </source>
</evidence>
<dbReference type="InterPro" id="IPR013083">
    <property type="entry name" value="Znf_RING/FYVE/PHD"/>
</dbReference>
<feature type="transmembrane region" description="Helical" evidence="15">
    <location>
        <begin position="647"/>
        <end position="666"/>
    </location>
</feature>
<dbReference type="SMART" id="SM00744">
    <property type="entry name" value="RINGv"/>
    <property type="match status" value="1"/>
</dbReference>
<evidence type="ECO:0000256" key="8">
    <source>
        <dbReference type="ARBA" id="ARBA00022771"/>
    </source>
</evidence>
<feature type="transmembrane region" description="Helical" evidence="15">
    <location>
        <begin position="1031"/>
        <end position="1055"/>
    </location>
</feature>
<dbReference type="InterPro" id="IPR056521">
    <property type="entry name" value="MARCHF6-like_C"/>
</dbReference>
<name>A0A7C9CTD7_OPUST</name>
<feature type="transmembrane region" description="Helical" evidence="15">
    <location>
        <begin position="589"/>
        <end position="613"/>
    </location>
</feature>
<sequence>MEISPAASDSYDRQGTSTSSDASSSSSLLSMERDSNFNEVPIDEKEEEEEVSNHSYGTTADSPPPPVSSRPYEDDDEEEDVCRICRNPGDADNPLRYPCACSGSIKFVHQDCLLQWLNHSNARQCEVCKHAFSFSPVYADDAPARLPFREFVLGIGKKACHVLKFFVRLSFVLSVWLLIIPFITFWIWRLAFIRSFTEANRLFVSHMSMTMILTDCLHGFLLSASIVFIFLGATSLRDYFRHLRELGVQDVDREEEGERNGARAVRRPPGRANRNLAGDGNVDDVGGVQGIAGAGQIIRRNAENVAAQWERQAARLEAHVEQMFDGLEDADGAEDVPFDELVGMQGPVFHLVENAFTVLASNMIFLAVVIFVPFSLGRMILHYVSWLFSSAANPLFSTVMPLTGPALALANITLKNALTAVTNLSSDNPENTPMAAETLTVNASALNGSPKNISAPISSDILKGVTAGTSRLSDVTTLAVGYMFIFSLVFLYFGIVALIRYTKGEPLTMGRFQGIASIAEAIPSLIRQFLATMRHLMTMIKVAFLLVIELGVFPFLCGWWLDVCTIRMFGKSMAQRVEFFSVSPFASSFVHWIVGILYMLQISIFVSLLRGVLRNGVLYFLRDPADPNYNPFRDLIDDPVHKHARRVLLSVAVYGSLIVMLVFLPVKLAMRMAPSIFPLDISVSDPFTEIPADMLLFQICIPFAIEHFKLRATIKSLLRYWFTAIGWALGLTDFLLPRPEDTVGQDNGNGDAGRLVRLHGLQRGARAPQDQGQIPLRPGSHNNEAHGPVNPDEIGELDGEEQSDSERYSFVFRIVLLLVVAWMTLLVFNSALIVIPVSLGRTIFNAIPLLPITHGIKCNDLYAFTIGSYVIWTIVAGIRYTIEQIKSGRVVVLFGQIRKWCGIVLKSSALLSIWVFVIPVLIGLLFELLVIVPMRVPIDESPVFLLYQDWALGLIFLKIWTKLVTLDHMMPLIDDSWRIKFERVRENGFSRLQGLWVLREIVLPIIMKLLTALCVPYVLARGVFPVFGYPLIVNSAVFRFAWLGCLCVSCLFFCAKRFHVWFTNLHNSIRDDRYLIGRRLHNYGEVTVETAAEQMQSSGLQHDVAVRQELNMGLRLRRGVN</sequence>
<keyword evidence="8 13" id="KW-0863">Zinc-finger</keyword>
<evidence type="ECO:0000256" key="2">
    <source>
        <dbReference type="ARBA" id="ARBA00004141"/>
    </source>
</evidence>
<dbReference type="PROSITE" id="PS50089">
    <property type="entry name" value="ZF_RING_2"/>
    <property type="match status" value="1"/>
</dbReference>
<feature type="region of interest" description="Disordered" evidence="14">
    <location>
        <begin position="1"/>
        <end position="74"/>
    </location>
</feature>
<feature type="transmembrane region" description="Helical" evidence="15">
    <location>
        <begin position="479"/>
        <end position="501"/>
    </location>
</feature>
<dbReference type="EMBL" id="GISG01049704">
    <property type="protein sequence ID" value="MBA4624967.1"/>
    <property type="molecule type" value="Transcribed_RNA"/>
</dbReference>
<feature type="transmembrane region" description="Helical" evidence="15">
    <location>
        <begin position="542"/>
        <end position="561"/>
    </location>
</feature>
<proteinExistence type="predicted"/>
<dbReference type="PANTHER" id="PTHR13145:SF0">
    <property type="entry name" value="E3 UBIQUITIN-PROTEIN LIGASE MARCHF6"/>
    <property type="match status" value="1"/>
</dbReference>
<reference evidence="18" key="1">
    <citation type="journal article" date="2013" name="J. Plant Res.">
        <title>Effect of fungi and light on seed germination of three Opuntia species from semiarid lands of central Mexico.</title>
        <authorList>
            <person name="Delgado-Sanchez P."/>
            <person name="Jimenez-Bremont J.F."/>
            <person name="Guerrero-Gonzalez Mde L."/>
            <person name="Flores J."/>
        </authorList>
    </citation>
    <scope>NUCLEOTIDE SEQUENCE</scope>
    <source>
        <tissue evidence="18">Cladode</tissue>
    </source>
</reference>
<evidence type="ECO:0000256" key="7">
    <source>
        <dbReference type="ARBA" id="ARBA00022723"/>
    </source>
</evidence>
<accession>A0A7C9CTD7</accession>
<feature type="transmembrane region" description="Helical" evidence="15">
    <location>
        <begin position="810"/>
        <end position="832"/>
    </location>
</feature>
<evidence type="ECO:0000256" key="4">
    <source>
        <dbReference type="ARBA" id="ARBA00012483"/>
    </source>
</evidence>
<dbReference type="SUPFAM" id="SSF57850">
    <property type="entry name" value="RING/U-box"/>
    <property type="match status" value="1"/>
</dbReference>
<feature type="region of interest" description="Disordered" evidence="14">
    <location>
        <begin position="764"/>
        <end position="798"/>
    </location>
</feature>
<dbReference type="PANTHER" id="PTHR13145">
    <property type="entry name" value="SSM4 PROTEIN"/>
    <property type="match status" value="1"/>
</dbReference>
<dbReference type="EC" id="2.3.2.27" evidence="4"/>
<evidence type="ECO:0000256" key="5">
    <source>
        <dbReference type="ARBA" id="ARBA00022679"/>
    </source>
</evidence>
<dbReference type="Pfam" id="PF23113">
    <property type="entry name" value="MARCHF6_C"/>
    <property type="match status" value="1"/>
</dbReference>